<comment type="caution">
    <text evidence="2">The sequence shown here is derived from an EMBL/GenBank/DDBJ whole genome shotgun (WGS) entry which is preliminary data.</text>
</comment>
<name>A0A1F6D7Q3_9BACT</name>
<reference evidence="2 3" key="1">
    <citation type="journal article" date="2016" name="Nat. Commun.">
        <title>Thousands of microbial genomes shed light on interconnected biogeochemical processes in an aquifer system.</title>
        <authorList>
            <person name="Anantharaman K."/>
            <person name="Brown C.T."/>
            <person name="Hug L.A."/>
            <person name="Sharon I."/>
            <person name="Castelle C.J."/>
            <person name="Probst A.J."/>
            <person name="Thomas B.C."/>
            <person name="Singh A."/>
            <person name="Wilkins M.J."/>
            <person name="Karaoz U."/>
            <person name="Brodie E.L."/>
            <person name="Williams K.H."/>
            <person name="Hubbard S.S."/>
            <person name="Banfield J.F."/>
        </authorList>
    </citation>
    <scope>NUCLEOTIDE SEQUENCE [LARGE SCALE GENOMIC DNA]</scope>
</reference>
<dbReference type="CDD" id="cd01483">
    <property type="entry name" value="E1_enzyme_family"/>
    <property type="match status" value="1"/>
</dbReference>
<evidence type="ECO:0000259" key="1">
    <source>
        <dbReference type="Pfam" id="PF00899"/>
    </source>
</evidence>
<evidence type="ECO:0000313" key="3">
    <source>
        <dbReference type="Proteomes" id="UP000177958"/>
    </source>
</evidence>
<dbReference type="PANTHER" id="PTHR43267">
    <property type="entry name" value="TRNA THREONYLCARBAMOYLADENOSINE DEHYDRATASE"/>
    <property type="match status" value="1"/>
</dbReference>
<evidence type="ECO:0000313" key="2">
    <source>
        <dbReference type="EMBL" id="OGG57350.1"/>
    </source>
</evidence>
<dbReference type="Pfam" id="PF00899">
    <property type="entry name" value="ThiF"/>
    <property type="match status" value="1"/>
</dbReference>
<dbReference type="AlphaFoldDB" id="A0A1F6D7Q3"/>
<dbReference type="GO" id="GO:0061503">
    <property type="term" value="F:tRNA threonylcarbamoyladenosine dehydratase"/>
    <property type="evidence" value="ECO:0007669"/>
    <property type="project" value="TreeGrafter"/>
</dbReference>
<dbReference type="InterPro" id="IPR035985">
    <property type="entry name" value="Ubiquitin-activating_enz"/>
</dbReference>
<gene>
    <name evidence="2" type="ORF">A2853_02420</name>
</gene>
<sequence>MLIGSILAQAAQKRTGSRPVLFDLARASHRRTLEVLWKHGEIKHVVDDYHEQLKELFQVENPTLVYQKGFEAAFKAHLKKLSAQKGGLAWSGNWVFFPWNDTLVHLLPEEQFQRVRTARNRNLISEKEQRQFYQATIGIGGLSVGNSVALAIVLQGGARRIRLADFDRLSLSNLNRIRGDTTSLGLRKVEMTARQIYVLNPYAIVETFPEGLRRTNIARFFAGPPKLDLVIDEIDNLAVKLLIRQEARRRKVPVLMGADNGDNAVVDIERYDLDPKLRFFHHRLGNPTFGTLSKLDKFGIGRTITKHIGPENVTERMQASLLEIGKTIVSWPQLGGAALLNGVGVAYCARKILSKQPLEKDRALLSLDEKFEPAYFSKRKKLKRSRAAASFKKIFKL</sequence>
<dbReference type="InterPro" id="IPR000594">
    <property type="entry name" value="ThiF_NAD_FAD-bd"/>
</dbReference>
<dbReference type="Gene3D" id="3.40.50.720">
    <property type="entry name" value="NAD(P)-binding Rossmann-like Domain"/>
    <property type="match status" value="1"/>
</dbReference>
<dbReference type="Proteomes" id="UP000177958">
    <property type="component" value="Unassembled WGS sequence"/>
</dbReference>
<proteinExistence type="predicted"/>
<dbReference type="GO" id="GO:0008641">
    <property type="term" value="F:ubiquitin-like modifier activating enzyme activity"/>
    <property type="evidence" value="ECO:0007669"/>
    <property type="project" value="InterPro"/>
</dbReference>
<organism evidence="2 3">
    <name type="scientific">Candidatus Kaiserbacteria bacterium RIFCSPHIGHO2_01_FULL_55_17</name>
    <dbReference type="NCBI Taxonomy" id="1798484"/>
    <lineage>
        <taxon>Bacteria</taxon>
        <taxon>Candidatus Kaiseribacteriota</taxon>
    </lineage>
</organism>
<dbReference type="EMBL" id="MFKX01000029">
    <property type="protein sequence ID" value="OGG57350.1"/>
    <property type="molecule type" value="Genomic_DNA"/>
</dbReference>
<dbReference type="GO" id="GO:0061504">
    <property type="term" value="P:cyclic threonylcarbamoyladenosine biosynthetic process"/>
    <property type="evidence" value="ECO:0007669"/>
    <property type="project" value="TreeGrafter"/>
</dbReference>
<dbReference type="PANTHER" id="PTHR43267:SF3">
    <property type="entry name" value="THIF PROTEIN"/>
    <property type="match status" value="1"/>
</dbReference>
<dbReference type="SUPFAM" id="SSF69572">
    <property type="entry name" value="Activating enzymes of the ubiquitin-like proteins"/>
    <property type="match status" value="1"/>
</dbReference>
<protein>
    <recommendedName>
        <fullName evidence="1">THIF-type NAD/FAD binding fold domain-containing protein</fullName>
    </recommendedName>
</protein>
<feature type="domain" description="THIF-type NAD/FAD binding fold" evidence="1">
    <location>
        <begin position="119"/>
        <end position="258"/>
    </location>
</feature>
<accession>A0A1F6D7Q3</accession>
<dbReference type="InterPro" id="IPR045886">
    <property type="entry name" value="ThiF/MoeB/HesA"/>
</dbReference>